<comment type="caution">
    <text evidence="1">The sequence shown here is derived from an EMBL/GenBank/DDBJ whole genome shotgun (WGS) entry which is preliminary data.</text>
</comment>
<name>A0A7C8TXL9_ORBOL</name>
<dbReference type="Proteomes" id="UP000297595">
    <property type="component" value="Unassembled WGS sequence"/>
</dbReference>
<protein>
    <submittedName>
        <fullName evidence="1">Uncharacterized protein</fullName>
    </submittedName>
</protein>
<evidence type="ECO:0000313" key="1">
    <source>
        <dbReference type="EMBL" id="TGJ67708.1"/>
    </source>
</evidence>
<sequence>MGSAERSEGNLRVNELSLHSPSLLGITSFPIAIFVLVGTFNIYHRSHLIPNASYNYRGTPIHINYCRQLAIASFFPIVTSDQSLPYVTVLAPSSLHVCTTATNNTISASVILSVYRETPPSVYDKKDTQV</sequence>
<dbReference type="EMBL" id="SOZJ01000004">
    <property type="protein sequence ID" value="TGJ67708.1"/>
    <property type="molecule type" value="Genomic_DNA"/>
</dbReference>
<accession>A0A7C8TXL9</accession>
<dbReference type="AlphaFoldDB" id="A0A7C8TXL9"/>
<organism evidence="1 2">
    <name type="scientific">Orbilia oligospora</name>
    <name type="common">Nematode-trapping fungus</name>
    <name type="synonym">Arthrobotrys oligospora</name>
    <dbReference type="NCBI Taxonomy" id="2813651"/>
    <lineage>
        <taxon>Eukaryota</taxon>
        <taxon>Fungi</taxon>
        <taxon>Dikarya</taxon>
        <taxon>Ascomycota</taxon>
        <taxon>Pezizomycotina</taxon>
        <taxon>Orbiliomycetes</taxon>
        <taxon>Orbiliales</taxon>
        <taxon>Orbiliaceae</taxon>
        <taxon>Orbilia</taxon>
    </lineage>
</organism>
<reference evidence="1 2" key="1">
    <citation type="submission" date="2019-03" db="EMBL/GenBank/DDBJ databases">
        <title>Nematode-trapping fungi genome.</title>
        <authorList>
            <person name="Vidal-Diez De Ulzurrun G."/>
        </authorList>
    </citation>
    <scope>NUCLEOTIDE SEQUENCE [LARGE SCALE GENOMIC DNA]</scope>
    <source>
        <strain evidence="1 2">TWF154</strain>
    </source>
</reference>
<proteinExistence type="predicted"/>
<gene>
    <name evidence="1" type="ORF">EYR41_006821</name>
</gene>
<evidence type="ECO:0000313" key="2">
    <source>
        <dbReference type="Proteomes" id="UP000297595"/>
    </source>
</evidence>